<dbReference type="GO" id="GO:0003735">
    <property type="term" value="F:structural constituent of ribosome"/>
    <property type="evidence" value="ECO:0007669"/>
    <property type="project" value="InterPro"/>
</dbReference>
<dbReference type="SUPFAM" id="SSF69065">
    <property type="entry name" value="RNase III domain-like"/>
    <property type="match status" value="1"/>
</dbReference>
<dbReference type="GO" id="GO:0004525">
    <property type="term" value="F:ribonuclease III activity"/>
    <property type="evidence" value="ECO:0007669"/>
    <property type="project" value="InterPro"/>
</dbReference>
<dbReference type="PANTHER" id="PTHR28160">
    <property type="entry name" value="54S RIBOSOMAL PROTEIN L15, MITOCHONDRIAL"/>
    <property type="match status" value="1"/>
</dbReference>
<protein>
    <submittedName>
        <fullName evidence="3">Large subunit ribosomal protein L15</fullName>
    </submittedName>
</protein>
<dbReference type="GO" id="GO:0032543">
    <property type="term" value="P:mitochondrial translation"/>
    <property type="evidence" value="ECO:0007669"/>
    <property type="project" value="InterPro"/>
</dbReference>
<keyword evidence="4" id="KW-1185">Reference proteome</keyword>
<gene>
    <name evidence="3" type="ORF">GMORB2_2644</name>
</gene>
<feature type="compositionally biased region" description="Polar residues" evidence="1">
    <location>
        <begin position="48"/>
        <end position="64"/>
    </location>
</feature>
<evidence type="ECO:0000313" key="3">
    <source>
        <dbReference type="EMBL" id="KAF4120641.1"/>
    </source>
</evidence>
<dbReference type="EMBL" id="JAANYQ010000015">
    <property type="protein sequence ID" value="KAF4120641.1"/>
    <property type="molecule type" value="Genomic_DNA"/>
</dbReference>
<evidence type="ECO:0000313" key="4">
    <source>
        <dbReference type="Proteomes" id="UP000749293"/>
    </source>
</evidence>
<dbReference type="GeneID" id="55968874"/>
<dbReference type="PANTHER" id="PTHR28160:SF1">
    <property type="entry name" value="LARGE RIBOSOMAL SUBUNIT PROTEIN ML57"/>
    <property type="match status" value="1"/>
</dbReference>
<accession>A0A9P4YS52</accession>
<dbReference type="Pfam" id="PF14622">
    <property type="entry name" value="Ribonucleas_3_3"/>
    <property type="match status" value="1"/>
</dbReference>
<evidence type="ECO:0000256" key="1">
    <source>
        <dbReference type="SAM" id="MobiDB-lite"/>
    </source>
</evidence>
<proteinExistence type="predicted"/>
<feature type="region of interest" description="Disordered" evidence="1">
    <location>
        <begin position="31"/>
        <end position="64"/>
    </location>
</feature>
<dbReference type="Proteomes" id="UP000749293">
    <property type="component" value="Unassembled WGS sequence"/>
</dbReference>
<name>A0A9P4YS52_9HYPO</name>
<reference evidence="3" key="1">
    <citation type="submission" date="2020-03" db="EMBL/GenBank/DDBJ databases">
        <title>Site-based positive gene gene selection in Geosmithia morbida across the United States reveals a broad range of putative effectors and factors for local host and environmental adapation.</title>
        <authorList>
            <person name="Onufrak A."/>
            <person name="Murdoch R.W."/>
            <person name="Gazis R."/>
            <person name="Huff M."/>
            <person name="Staton M."/>
            <person name="Klingeman W."/>
            <person name="Hadziabdic D."/>
        </authorList>
    </citation>
    <scope>NUCLEOTIDE SEQUENCE</scope>
    <source>
        <strain evidence="3">1262</strain>
    </source>
</reference>
<keyword evidence="3" id="KW-0687">Ribonucleoprotein</keyword>
<dbReference type="RefSeq" id="XP_035319293.1">
    <property type="nucleotide sequence ID" value="XM_035464623.1"/>
</dbReference>
<dbReference type="InterPro" id="IPR036389">
    <property type="entry name" value="RNase_III_sf"/>
</dbReference>
<dbReference type="GO" id="GO:0005762">
    <property type="term" value="C:mitochondrial large ribosomal subunit"/>
    <property type="evidence" value="ECO:0007669"/>
    <property type="project" value="InterPro"/>
</dbReference>
<comment type="caution">
    <text evidence="3">The sequence shown here is derived from an EMBL/GenBank/DDBJ whole genome shotgun (WGS) entry which is preliminary data.</text>
</comment>
<keyword evidence="3" id="KW-0689">Ribosomal protein</keyword>
<sequence length="261" mass="28897">MQPCRTALARSRQSLRLAGLRAYYSADAVTASTTTTTTTPPTPESFKISESSRSAAAPRWSQTPPAMRAPIQMDVAKKPENKVWVVNSDPKTLDEMYNRLLGPGGSKMLPEELKWLAVTHKSFDQGRRGFNDRLALMGRMTLVMETTKHIVSKEPLQGAKVEDEFSDRREPFVHEQLTQVDNLSVETTKDVAGKDKLYALATEVGMLRVLRWKPRLPNKLDSSGVETVMNGAILAIIGAINLQHGSAVASQVVRERILGRL</sequence>
<dbReference type="OrthoDB" id="2281895at2759"/>
<organism evidence="3 4">
    <name type="scientific">Geosmithia morbida</name>
    <dbReference type="NCBI Taxonomy" id="1094350"/>
    <lineage>
        <taxon>Eukaryota</taxon>
        <taxon>Fungi</taxon>
        <taxon>Dikarya</taxon>
        <taxon>Ascomycota</taxon>
        <taxon>Pezizomycotina</taxon>
        <taxon>Sordariomycetes</taxon>
        <taxon>Hypocreomycetidae</taxon>
        <taxon>Hypocreales</taxon>
        <taxon>Bionectriaceae</taxon>
        <taxon>Geosmithia</taxon>
    </lineage>
</organism>
<dbReference type="InterPro" id="IPR040030">
    <property type="entry name" value="Ribosomal_mL57"/>
</dbReference>
<dbReference type="FunFam" id="1.10.1520.10:FF:000018">
    <property type="entry name" value="RNase III domain protein"/>
    <property type="match status" value="1"/>
</dbReference>
<dbReference type="Gene3D" id="1.10.1520.10">
    <property type="entry name" value="Ribonuclease III domain"/>
    <property type="match status" value="1"/>
</dbReference>
<dbReference type="GO" id="GO:0006396">
    <property type="term" value="P:RNA processing"/>
    <property type="evidence" value="ECO:0007669"/>
    <property type="project" value="InterPro"/>
</dbReference>
<dbReference type="InterPro" id="IPR000999">
    <property type="entry name" value="RNase_III_dom"/>
</dbReference>
<feature type="domain" description="RNase III" evidence="2">
    <location>
        <begin position="111"/>
        <end position="260"/>
    </location>
</feature>
<evidence type="ECO:0000259" key="2">
    <source>
        <dbReference type="Pfam" id="PF14622"/>
    </source>
</evidence>
<dbReference type="AlphaFoldDB" id="A0A9P4YS52"/>